<keyword evidence="7 12" id="KW-0106">Calcium</keyword>
<keyword evidence="10 14" id="KW-0472">Membrane</keyword>
<evidence type="ECO:0000259" key="15">
    <source>
        <dbReference type="PROSITE" id="PS50268"/>
    </source>
</evidence>
<dbReference type="GO" id="GO:0009653">
    <property type="term" value="P:anatomical structure morphogenesis"/>
    <property type="evidence" value="ECO:0007669"/>
    <property type="project" value="UniProtKB-ARBA"/>
</dbReference>
<dbReference type="GeneTree" id="ENSGT00940000160554"/>
<accession>A0AAY4DIM5</accession>
<evidence type="ECO:0000256" key="10">
    <source>
        <dbReference type="ARBA" id="ARBA00023136"/>
    </source>
</evidence>
<dbReference type="Ensembl" id="ENSDCDT00010055142.1">
    <property type="protein sequence ID" value="ENSDCDP00010044999.1"/>
    <property type="gene ID" value="ENSDCDG00010027773.1"/>
</dbReference>
<feature type="transmembrane region" description="Helical" evidence="14">
    <location>
        <begin position="716"/>
        <end position="740"/>
    </location>
</feature>
<dbReference type="Pfam" id="PF00028">
    <property type="entry name" value="Cadherin"/>
    <property type="match status" value="5"/>
</dbReference>
<dbReference type="FunFam" id="2.60.40.60:FF:000007">
    <property type="entry name" value="Protocadherin alpha 2"/>
    <property type="match status" value="1"/>
</dbReference>
<feature type="domain" description="Cadherin" evidence="15">
    <location>
        <begin position="157"/>
        <end position="265"/>
    </location>
</feature>
<dbReference type="GO" id="GO:0005509">
    <property type="term" value="F:calcium ion binding"/>
    <property type="evidence" value="ECO:0007669"/>
    <property type="project" value="UniProtKB-UniRule"/>
</dbReference>
<evidence type="ECO:0000313" key="16">
    <source>
        <dbReference type="Ensembl" id="ENSDCDP00010044999.1"/>
    </source>
</evidence>
<keyword evidence="17" id="KW-1185">Reference proteome</keyword>
<keyword evidence="5" id="KW-0732">Signal</keyword>
<dbReference type="Pfam" id="PF15974">
    <property type="entry name" value="Cadherin_tail"/>
    <property type="match status" value="1"/>
</dbReference>
<sequence length="955" mass="104238">MDICHSNGGLNIFLKLFLFPHLDMGGQKSGVCCAWAVPVLSLLLCFVEPVSAQIKYTVPEEVKEGHVVGNIAKDLGLDVGTLDKRRFRIVSGSRDGLFGVNQNNGRLSVLKRVDREAVCDGDGVCSINLKVVVENPFEIHHVGVEIADVNDHSPVFPDKVQRVEIAENTLLGTGFQLKAARDPDSAANAVRFYKLSPTEYFELELRDSGEDSKIPILKLSRHLDRERQIRHFLTLTAVDGGTPPKTGSMNVTVTVLDNNDNRPVFSQDAYSVSIRENIPIGTAILRVNASDLDDGTNAQITYSFLNNLKPKVYDTFELNRDTGEIRIKGKVDFEDIEVYRADVTASDKGQPPTTTDCRVTIKIVDVNDNEPEIDVTSLSNLVPEDSRPGTVISLISVSDRDSGVHGKVLCSLSEDVPFELKPSFQDHMYSLVTKGLLDRETVSHYDIVITARDFGEPPLSSVKTLSVQVSDVNDNSPQFPRNPFEVYLSENNAPGVSIFSVSAADIDEGENAAVTYHIHRGEGVKPDVAAFLNINSENGNIYALRSFDSEAVKMFQFEVMALDSGKPPLSTNATVSVYIMDQNDNAPVILSPLSANGSVLRAEEIPRNANPGHLVDKVRAYDADLGYNGWLLFSLQDVSDHTLFGLDRYTGQIRTLRAFTETDEAQHKLIVLVKDNGNVSLSATATVIINVVEPKEAFSASDAKSAVNGDDENNGAFYLIVTLGSVSTLFLISVVVLIVMQCSKEADHSSKYLQDTNYDGTLCHSIQYRSGDKRYMLVGPRLSVSSAAVPSSNVNTLRTATSRKSATLEPKAPNADWRYSASLRAGMQSSVHMEESSVMQGAQGVLVQNWPTVSSAADGEGGEVSPPVGAGMDSNSWHFRYGPGGPPQHLKPGEVPPEAFIIPGSPAIISIRQGQDGGDDKSDFITFGKKEEAKKKKKKKKEKKDKKEKGRDDDE</sequence>
<dbReference type="InterPro" id="IPR031904">
    <property type="entry name" value="Cadherin_CBD"/>
</dbReference>
<reference evidence="16" key="2">
    <citation type="submission" date="2025-08" db="UniProtKB">
        <authorList>
            <consortium name="Ensembl"/>
        </authorList>
    </citation>
    <scope>IDENTIFICATION</scope>
</reference>
<feature type="compositionally biased region" description="Basic and acidic residues" evidence="13">
    <location>
        <begin position="918"/>
        <end position="934"/>
    </location>
</feature>
<evidence type="ECO:0000256" key="11">
    <source>
        <dbReference type="ARBA" id="ARBA00023180"/>
    </source>
</evidence>
<dbReference type="FunFam" id="2.60.40.60:FF:000002">
    <property type="entry name" value="Protocadherin alpha 2"/>
    <property type="match status" value="1"/>
</dbReference>
<evidence type="ECO:0000256" key="9">
    <source>
        <dbReference type="ARBA" id="ARBA00022989"/>
    </source>
</evidence>
<evidence type="ECO:0000256" key="14">
    <source>
        <dbReference type="SAM" id="Phobius"/>
    </source>
</evidence>
<organism evidence="16 17">
    <name type="scientific">Denticeps clupeoides</name>
    <name type="common">denticle herring</name>
    <dbReference type="NCBI Taxonomy" id="299321"/>
    <lineage>
        <taxon>Eukaryota</taxon>
        <taxon>Metazoa</taxon>
        <taxon>Chordata</taxon>
        <taxon>Craniata</taxon>
        <taxon>Vertebrata</taxon>
        <taxon>Euteleostomi</taxon>
        <taxon>Actinopterygii</taxon>
        <taxon>Neopterygii</taxon>
        <taxon>Teleostei</taxon>
        <taxon>Clupei</taxon>
        <taxon>Clupeiformes</taxon>
        <taxon>Denticipitoidei</taxon>
        <taxon>Denticipitidae</taxon>
        <taxon>Denticeps</taxon>
    </lineage>
</organism>
<dbReference type="InterPro" id="IPR050174">
    <property type="entry name" value="Protocadherin/Cadherin-CA"/>
</dbReference>
<dbReference type="Pfam" id="PF16492">
    <property type="entry name" value="Cadherin_C_2"/>
    <property type="match status" value="1"/>
</dbReference>
<feature type="compositionally biased region" description="Basic residues" evidence="13">
    <location>
        <begin position="935"/>
        <end position="944"/>
    </location>
</feature>
<dbReference type="PANTHER" id="PTHR24028">
    <property type="entry name" value="CADHERIN-87A"/>
    <property type="match status" value="1"/>
</dbReference>
<dbReference type="Gene3D" id="2.60.40.60">
    <property type="entry name" value="Cadherins"/>
    <property type="match status" value="6"/>
</dbReference>
<feature type="domain" description="Cadherin" evidence="15">
    <location>
        <begin position="266"/>
        <end position="373"/>
    </location>
</feature>
<dbReference type="InterPro" id="IPR020894">
    <property type="entry name" value="Cadherin_CS"/>
</dbReference>
<feature type="region of interest" description="Disordered" evidence="13">
    <location>
        <begin position="910"/>
        <end position="955"/>
    </location>
</feature>
<keyword evidence="4 14" id="KW-0812">Transmembrane</keyword>
<dbReference type="Pfam" id="PF08266">
    <property type="entry name" value="Cadherin_2"/>
    <property type="match status" value="1"/>
</dbReference>
<dbReference type="GO" id="GO:0007156">
    <property type="term" value="P:homophilic cell adhesion via plasma membrane adhesion molecules"/>
    <property type="evidence" value="ECO:0007669"/>
    <property type="project" value="InterPro"/>
</dbReference>
<comment type="function">
    <text evidence="1">Potential calcium-dependent cell-adhesion protein. May be involved in the establishment and maintenance of specific neuronal connections in the brain.</text>
</comment>
<dbReference type="CDD" id="cd11304">
    <property type="entry name" value="Cadherin_repeat"/>
    <property type="match status" value="6"/>
</dbReference>
<evidence type="ECO:0000256" key="3">
    <source>
        <dbReference type="ARBA" id="ARBA00022475"/>
    </source>
</evidence>
<evidence type="ECO:0000256" key="12">
    <source>
        <dbReference type="PROSITE-ProRule" id="PRU00043"/>
    </source>
</evidence>
<dbReference type="SUPFAM" id="SSF49313">
    <property type="entry name" value="Cadherin-like"/>
    <property type="match status" value="6"/>
</dbReference>
<dbReference type="PROSITE" id="PS00232">
    <property type="entry name" value="CADHERIN_1"/>
    <property type="match status" value="3"/>
</dbReference>
<feature type="domain" description="Cadherin" evidence="15">
    <location>
        <begin position="480"/>
        <end position="589"/>
    </location>
</feature>
<dbReference type="PRINTS" id="PR00205">
    <property type="entry name" value="CADHERIN"/>
</dbReference>
<name>A0AAY4DIM5_9TELE</name>
<dbReference type="InterPro" id="IPR032455">
    <property type="entry name" value="Cadherin_C"/>
</dbReference>
<comment type="subcellular location">
    <subcellularLocation>
        <location evidence="2">Cell membrane</location>
        <topology evidence="2">Single-pass type I membrane protein</topology>
    </subcellularLocation>
</comment>
<dbReference type="FunFam" id="2.60.40.60:FF:000001">
    <property type="entry name" value="Protocadherin alpha 2"/>
    <property type="match status" value="1"/>
</dbReference>
<feature type="domain" description="Cadherin" evidence="15">
    <location>
        <begin position="50"/>
        <end position="156"/>
    </location>
</feature>
<dbReference type="PANTHER" id="PTHR24028:SF337">
    <property type="entry name" value="PROTOCADHERIN 2 ALPHA A 3 PRECURSOR-RELATED"/>
    <property type="match status" value="1"/>
</dbReference>
<dbReference type="InterPro" id="IPR015919">
    <property type="entry name" value="Cadherin-like_sf"/>
</dbReference>
<dbReference type="PROSITE" id="PS50268">
    <property type="entry name" value="CADHERIN_2"/>
    <property type="match status" value="6"/>
</dbReference>
<dbReference type="FunFam" id="2.60.40.60:FF:000006">
    <property type="entry name" value="Protocadherin alpha 2"/>
    <property type="match status" value="1"/>
</dbReference>
<evidence type="ECO:0000256" key="8">
    <source>
        <dbReference type="ARBA" id="ARBA00022889"/>
    </source>
</evidence>
<proteinExistence type="predicted"/>
<evidence type="ECO:0000313" key="17">
    <source>
        <dbReference type="Proteomes" id="UP000694580"/>
    </source>
</evidence>
<keyword evidence="3" id="KW-1003">Cell membrane</keyword>
<evidence type="ECO:0000256" key="2">
    <source>
        <dbReference type="ARBA" id="ARBA00004251"/>
    </source>
</evidence>
<reference evidence="16 17" key="1">
    <citation type="submission" date="2020-06" db="EMBL/GenBank/DDBJ databases">
        <authorList>
            <consortium name="Wellcome Sanger Institute Data Sharing"/>
        </authorList>
    </citation>
    <scope>NUCLEOTIDE SEQUENCE [LARGE SCALE GENOMIC DNA]</scope>
</reference>
<dbReference type="AlphaFoldDB" id="A0AAY4DIM5"/>
<evidence type="ECO:0000256" key="7">
    <source>
        <dbReference type="ARBA" id="ARBA00022837"/>
    </source>
</evidence>
<evidence type="ECO:0000256" key="1">
    <source>
        <dbReference type="ARBA" id="ARBA00003436"/>
    </source>
</evidence>
<dbReference type="FunFam" id="2.60.40.60:FF:000004">
    <property type="entry name" value="Protocadherin 1 gamma 2"/>
    <property type="match status" value="1"/>
</dbReference>
<feature type="domain" description="Cadherin" evidence="15">
    <location>
        <begin position="382"/>
        <end position="479"/>
    </location>
</feature>
<keyword evidence="11" id="KW-0325">Glycoprotein</keyword>
<evidence type="ECO:0000256" key="6">
    <source>
        <dbReference type="ARBA" id="ARBA00022737"/>
    </source>
</evidence>
<evidence type="ECO:0000256" key="4">
    <source>
        <dbReference type="ARBA" id="ARBA00022692"/>
    </source>
</evidence>
<reference evidence="16" key="3">
    <citation type="submission" date="2025-09" db="UniProtKB">
        <authorList>
            <consortium name="Ensembl"/>
        </authorList>
    </citation>
    <scope>IDENTIFICATION</scope>
</reference>
<feature type="domain" description="Cadherin" evidence="15">
    <location>
        <begin position="604"/>
        <end position="703"/>
    </location>
</feature>
<evidence type="ECO:0000256" key="5">
    <source>
        <dbReference type="ARBA" id="ARBA00022729"/>
    </source>
</evidence>
<gene>
    <name evidence="16" type="primary">LOC114768435</name>
</gene>
<evidence type="ECO:0000256" key="13">
    <source>
        <dbReference type="SAM" id="MobiDB-lite"/>
    </source>
</evidence>
<keyword evidence="6" id="KW-0677">Repeat</keyword>
<feature type="compositionally biased region" description="Basic and acidic residues" evidence="13">
    <location>
        <begin position="945"/>
        <end position="955"/>
    </location>
</feature>
<keyword evidence="8" id="KW-0130">Cell adhesion</keyword>
<dbReference type="Proteomes" id="UP000694580">
    <property type="component" value="Chromosome 18"/>
</dbReference>
<dbReference type="FunFam" id="2.60.40.60:FF:000129">
    <property type="entry name" value="protocadherin alpha-C2 isoform X1"/>
    <property type="match status" value="1"/>
</dbReference>
<dbReference type="InterPro" id="IPR002126">
    <property type="entry name" value="Cadherin-like_dom"/>
</dbReference>
<protein>
    <recommendedName>
        <fullName evidence="15">Cadherin domain-containing protein</fullName>
    </recommendedName>
</protein>
<dbReference type="InterPro" id="IPR013164">
    <property type="entry name" value="Cadherin_N"/>
</dbReference>
<dbReference type="GO" id="GO:0005886">
    <property type="term" value="C:plasma membrane"/>
    <property type="evidence" value="ECO:0007669"/>
    <property type="project" value="UniProtKB-SubCell"/>
</dbReference>
<keyword evidence="9 14" id="KW-1133">Transmembrane helix</keyword>
<dbReference type="SMART" id="SM00112">
    <property type="entry name" value="CA"/>
    <property type="match status" value="6"/>
</dbReference>